<dbReference type="AlphaFoldDB" id="A0A9D4VJP8"/>
<reference evidence="4 5" key="1">
    <citation type="journal article" date="2022" name="Nat. Genet.">
        <title>Improved pea reference genome and pan-genome highlight genomic features and evolutionary characteristics.</title>
        <authorList>
            <person name="Yang T."/>
            <person name="Liu R."/>
            <person name="Luo Y."/>
            <person name="Hu S."/>
            <person name="Wang D."/>
            <person name="Wang C."/>
            <person name="Pandey M.K."/>
            <person name="Ge S."/>
            <person name="Xu Q."/>
            <person name="Li N."/>
            <person name="Li G."/>
            <person name="Huang Y."/>
            <person name="Saxena R.K."/>
            <person name="Ji Y."/>
            <person name="Li M."/>
            <person name="Yan X."/>
            <person name="He Y."/>
            <person name="Liu Y."/>
            <person name="Wang X."/>
            <person name="Xiang C."/>
            <person name="Varshney R.K."/>
            <person name="Ding H."/>
            <person name="Gao S."/>
            <person name="Zong X."/>
        </authorList>
    </citation>
    <scope>NUCLEOTIDE SEQUENCE [LARGE SCALE GENOMIC DNA]</scope>
    <source>
        <strain evidence="4 5">cv. Zhongwan 6</strain>
    </source>
</reference>
<dbReference type="Gramene" id="Psat07G0182400-T1">
    <property type="protein sequence ID" value="KAI5384975.1"/>
    <property type="gene ID" value="KIW84_071824"/>
</dbReference>
<gene>
    <name evidence="3" type="ORF">KIW84_071823</name>
    <name evidence="4" type="ORF">KIW84_071824</name>
</gene>
<dbReference type="PANTHER" id="PTHR11956">
    <property type="entry name" value="ARGINYL-TRNA SYNTHETASE"/>
    <property type="match status" value="1"/>
</dbReference>
<dbReference type="PANTHER" id="PTHR11956:SF5">
    <property type="entry name" value="ARGININE--TRNA LIGASE, CYTOPLASMIC"/>
    <property type="match status" value="1"/>
</dbReference>
<evidence type="ECO:0000256" key="1">
    <source>
        <dbReference type="RuleBase" id="RU363038"/>
    </source>
</evidence>
<name>A0A9D4VJP8_PEA</name>
<comment type="caution">
    <text evidence="4">The sequence shown here is derived from an EMBL/GenBank/DDBJ whole genome shotgun (WGS) entry which is preliminary data.</text>
</comment>
<dbReference type="InterPro" id="IPR035684">
    <property type="entry name" value="ArgRS_core"/>
</dbReference>
<protein>
    <recommendedName>
        <fullName evidence="2">Arginyl-tRNA synthetase catalytic core domain-containing protein</fullName>
    </recommendedName>
</protein>
<keyword evidence="1" id="KW-0547">Nucleotide-binding</keyword>
<evidence type="ECO:0000313" key="3">
    <source>
        <dbReference type="EMBL" id="KAI5384974.1"/>
    </source>
</evidence>
<dbReference type="EMBL" id="JAMSHJ010000007">
    <property type="protein sequence ID" value="KAI5384974.1"/>
    <property type="molecule type" value="Genomic_DNA"/>
</dbReference>
<proteinExistence type="inferred from homology"/>
<dbReference type="InterPro" id="IPR001278">
    <property type="entry name" value="Arg-tRNA-ligase"/>
</dbReference>
<keyword evidence="5" id="KW-1185">Reference proteome</keyword>
<dbReference type="Gramene" id="Psat07G0182300-T1">
    <property type="protein sequence ID" value="KAI5384974.1"/>
    <property type="gene ID" value="KIW84_071823"/>
</dbReference>
<dbReference type="Proteomes" id="UP001058974">
    <property type="component" value="Chromosome 7"/>
</dbReference>
<dbReference type="SUPFAM" id="SSF52374">
    <property type="entry name" value="Nucleotidylyl transferase"/>
    <property type="match status" value="1"/>
</dbReference>
<dbReference type="InterPro" id="IPR014729">
    <property type="entry name" value="Rossmann-like_a/b/a_fold"/>
</dbReference>
<evidence type="ECO:0000313" key="4">
    <source>
        <dbReference type="EMBL" id="KAI5384975.1"/>
    </source>
</evidence>
<dbReference type="GO" id="GO:0006420">
    <property type="term" value="P:arginyl-tRNA aminoacylation"/>
    <property type="evidence" value="ECO:0007669"/>
    <property type="project" value="InterPro"/>
</dbReference>
<dbReference type="GO" id="GO:0005524">
    <property type="term" value="F:ATP binding"/>
    <property type="evidence" value="ECO:0007669"/>
    <property type="project" value="UniProtKB-KW"/>
</dbReference>
<dbReference type="EMBL" id="JAMSHJ010000007">
    <property type="protein sequence ID" value="KAI5384975.1"/>
    <property type="molecule type" value="Genomic_DNA"/>
</dbReference>
<evidence type="ECO:0000313" key="5">
    <source>
        <dbReference type="Proteomes" id="UP001058974"/>
    </source>
</evidence>
<evidence type="ECO:0000259" key="2">
    <source>
        <dbReference type="Pfam" id="PF00750"/>
    </source>
</evidence>
<keyword evidence="1" id="KW-0436">Ligase</keyword>
<comment type="similarity">
    <text evidence="1">Belongs to the class-I aminoacyl-tRNA synthetase family.</text>
</comment>
<accession>A0A9D4VJP8</accession>
<dbReference type="Pfam" id="PF00750">
    <property type="entry name" value="tRNA-synt_1d"/>
    <property type="match status" value="1"/>
</dbReference>
<sequence length="121" mass="14493">MMESTSQYWLIRWWMRDVSSSLCGCRGDELGITKLHAQEQPVALKIVVKRDGGYNYSSNDLTSTWYCLDVENIEWNIYVTDVGQWQHFDMLFKAYRRFRTRNTEIVRLDELLDEAKRRCEL</sequence>
<organism evidence="4 5">
    <name type="scientific">Pisum sativum</name>
    <name type="common">Garden pea</name>
    <name type="synonym">Lathyrus oleraceus</name>
    <dbReference type="NCBI Taxonomy" id="3888"/>
    <lineage>
        <taxon>Eukaryota</taxon>
        <taxon>Viridiplantae</taxon>
        <taxon>Streptophyta</taxon>
        <taxon>Embryophyta</taxon>
        <taxon>Tracheophyta</taxon>
        <taxon>Spermatophyta</taxon>
        <taxon>Magnoliopsida</taxon>
        <taxon>eudicotyledons</taxon>
        <taxon>Gunneridae</taxon>
        <taxon>Pentapetalae</taxon>
        <taxon>rosids</taxon>
        <taxon>fabids</taxon>
        <taxon>Fabales</taxon>
        <taxon>Fabaceae</taxon>
        <taxon>Papilionoideae</taxon>
        <taxon>50 kb inversion clade</taxon>
        <taxon>NPAAA clade</taxon>
        <taxon>Hologalegina</taxon>
        <taxon>IRL clade</taxon>
        <taxon>Fabeae</taxon>
        <taxon>Lathyrus</taxon>
    </lineage>
</organism>
<dbReference type="Gene3D" id="3.40.50.620">
    <property type="entry name" value="HUPs"/>
    <property type="match status" value="1"/>
</dbReference>
<dbReference type="GO" id="GO:0004814">
    <property type="term" value="F:arginine-tRNA ligase activity"/>
    <property type="evidence" value="ECO:0007669"/>
    <property type="project" value="InterPro"/>
</dbReference>
<keyword evidence="1" id="KW-0648">Protein biosynthesis</keyword>
<feature type="domain" description="Arginyl-tRNA synthetase catalytic core" evidence="2">
    <location>
        <begin position="39"/>
        <end position="96"/>
    </location>
</feature>
<keyword evidence="1" id="KW-0067">ATP-binding</keyword>
<keyword evidence="1" id="KW-0030">Aminoacyl-tRNA synthetase</keyword>